<evidence type="ECO:0000256" key="1">
    <source>
        <dbReference type="SAM" id="MobiDB-lite"/>
    </source>
</evidence>
<name>A0ABQ8FXX3_9PEZI</name>
<evidence type="ECO:0000313" key="2">
    <source>
        <dbReference type="EMBL" id="KAH7028452.1"/>
    </source>
</evidence>
<sequence length="238" mass="26711">MIDDWSDDFIPPELRDNVICLDEPDHHEREGYTVRLQTGNYENDLQAAQDGAFDSGDGGPLMTGSVSTDINGERQDPNMRMLDTLLSVVTNRSAPPRDRRSARNNLADMPPLDGRRVPAISYTIRGQTTLVDHWTDPCYFTAAFPTLFPMGIGGHLDQRTAPVSLEAFAEWALSHHSRRFARHRAFMYLIYDVLQLRKSSLGNTFLIKRQHWRSAVDDIASLTVDQLQNAAKAVAAGQ</sequence>
<keyword evidence="3" id="KW-1185">Reference proteome</keyword>
<dbReference type="Proteomes" id="UP000774617">
    <property type="component" value="Unassembled WGS sequence"/>
</dbReference>
<comment type="caution">
    <text evidence="2">The sequence shown here is derived from an EMBL/GenBank/DDBJ whole genome shotgun (WGS) entry which is preliminary data.</text>
</comment>
<organism evidence="2 3">
    <name type="scientific">Macrophomina phaseolina</name>
    <dbReference type="NCBI Taxonomy" id="35725"/>
    <lineage>
        <taxon>Eukaryota</taxon>
        <taxon>Fungi</taxon>
        <taxon>Dikarya</taxon>
        <taxon>Ascomycota</taxon>
        <taxon>Pezizomycotina</taxon>
        <taxon>Dothideomycetes</taxon>
        <taxon>Dothideomycetes incertae sedis</taxon>
        <taxon>Botryosphaeriales</taxon>
        <taxon>Botryosphaeriaceae</taxon>
        <taxon>Macrophomina</taxon>
    </lineage>
</organism>
<reference evidence="2 3" key="1">
    <citation type="journal article" date="2021" name="Nat. Commun.">
        <title>Genetic determinants of endophytism in the Arabidopsis root mycobiome.</title>
        <authorList>
            <person name="Mesny F."/>
            <person name="Miyauchi S."/>
            <person name="Thiergart T."/>
            <person name="Pickel B."/>
            <person name="Atanasova L."/>
            <person name="Karlsson M."/>
            <person name="Huettel B."/>
            <person name="Barry K.W."/>
            <person name="Haridas S."/>
            <person name="Chen C."/>
            <person name="Bauer D."/>
            <person name="Andreopoulos W."/>
            <person name="Pangilinan J."/>
            <person name="LaButti K."/>
            <person name="Riley R."/>
            <person name="Lipzen A."/>
            <person name="Clum A."/>
            <person name="Drula E."/>
            <person name="Henrissat B."/>
            <person name="Kohler A."/>
            <person name="Grigoriev I.V."/>
            <person name="Martin F.M."/>
            <person name="Hacquard S."/>
        </authorList>
    </citation>
    <scope>NUCLEOTIDE SEQUENCE [LARGE SCALE GENOMIC DNA]</scope>
    <source>
        <strain evidence="2 3">MPI-SDFR-AT-0080</strain>
    </source>
</reference>
<proteinExistence type="predicted"/>
<feature type="region of interest" description="Disordered" evidence="1">
    <location>
        <begin position="91"/>
        <end position="110"/>
    </location>
</feature>
<dbReference type="EMBL" id="JAGTJR010000049">
    <property type="protein sequence ID" value="KAH7028452.1"/>
    <property type="molecule type" value="Genomic_DNA"/>
</dbReference>
<gene>
    <name evidence="2" type="ORF">B0J12DRAFT_330012</name>
</gene>
<accession>A0ABQ8FXX3</accession>
<evidence type="ECO:0000313" key="3">
    <source>
        <dbReference type="Proteomes" id="UP000774617"/>
    </source>
</evidence>
<protein>
    <submittedName>
        <fullName evidence="2">Uncharacterized protein</fullName>
    </submittedName>
</protein>